<keyword evidence="1" id="KW-0732">Signal</keyword>
<feature type="chain" id="PRO_5013245176" description="Lipoprotein" evidence="1">
    <location>
        <begin position="22"/>
        <end position="187"/>
    </location>
</feature>
<accession>A0A1L9B551</accession>
<proteinExistence type="predicted"/>
<protein>
    <recommendedName>
        <fullName evidence="4">Lipoprotein</fullName>
    </recommendedName>
</protein>
<dbReference type="RefSeq" id="WP_071901723.1">
    <property type="nucleotide sequence ID" value="NZ_MPIN01000008.1"/>
</dbReference>
<reference evidence="2 3" key="2">
    <citation type="submission" date="2016-12" db="EMBL/GenBank/DDBJ databases">
        <title>Draft Genome Sequence of Cystobacter ferrugineus Strain Cbfe23.</title>
        <authorList>
            <person name="Akbar S."/>
            <person name="Dowd S.E."/>
            <person name="Stevens D.C."/>
        </authorList>
    </citation>
    <scope>NUCLEOTIDE SEQUENCE [LARGE SCALE GENOMIC DNA]</scope>
    <source>
        <strain evidence="2 3">Cbfe23</strain>
    </source>
</reference>
<evidence type="ECO:0000313" key="3">
    <source>
        <dbReference type="Proteomes" id="UP000182229"/>
    </source>
</evidence>
<organism evidence="2 3">
    <name type="scientific">Cystobacter ferrugineus</name>
    <dbReference type="NCBI Taxonomy" id="83449"/>
    <lineage>
        <taxon>Bacteria</taxon>
        <taxon>Pseudomonadati</taxon>
        <taxon>Myxococcota</taxon>
        <taxon>Myxococcia</taxon>
        <taxon>Myxococcales</taxon>
        <taxon>Cystobacterineae</taxon>
        <taxon>Archangiaceae</taxon>
        <taxon>Cystobacter</taxon>
    </lineage>
</organism>
<comment type="caution">
    <text evidence="2">The sequence shown here is derived from an EMBL/GenBank/DDBJ whole genome shotgun (WGS) entry which is preliminary data.</text>
</comment>
<dbReference type="OrthoDB" id="5524874at2"/>
<keyword evidence="3" id="KW-1185">Reference proteome</keyword>
<dbReference type="STRING" id="83449.BON30_29310"/>
<gene>
    <name evidence="2" type="ORF">BON30_29310</name>
</gene>
<evidence type="ECO:0000256" key="1">
    <source>
        <dbReference type="SAM" id="SignalP"/>
    </source>
</evidence>
<reference evidence="3" key="1">
    <citation type="submission" date="2016-11" db="EMBL/GenBank/DDBJ databases">
        <authorList>
            <person name="Shukria A."/>
            <person name="Stevens D.C."/>
        </authorList>
    </citation>
    <scope>NUCLEOTIDE SEQUENCE [LARGE SCALE GENOMIC DNA]</scope>
    <source>
        <strain evidence="3">Cbfe23</strain>
    </source>
</reference>
<name>A0A1L9B551_9BACT</name>
<dbReference type="Proteomes" id="UP000182229">
    <property type="component" value="Unassembled WGS sequence"/>
</dbReference>
<feature type="signal peptide" evidence="1">
    <location>
        <begin position="1"/>
        <end position="21"/>
    </location>
</feature>
<evidence type="ECO:0000313" key="2">
    <source>
        <dbReference type="EMBL" id="OJH37388.1"/>
    </source>
</evidence>
<evidence type="ECO:0008006" key="4">
    <source>
        <dbReference type="Google" id="ProtNLM"/>
    </source>
</evidence>
<dbReference type="EMBL" id="MPIN01000008">
    <property type="protein sequence ID" value="OJH37388.1"/>
    <property type="molecule type" value="Genomic_DNA"/>
</dbReference>
<dbReference type="AlphaFoldDB" id="A0A1L9B551"/>
<sequence length="187" mass="20578">MNSPVPHLRLLGLSLMVAACAPPTPSDISATPAEIESEEVSLTPSAPRVEQRFILVASVKEGKKVRIGNASLALAVSYLWKAPQGGNSEIIPWFRVRIVDERDGSVHEERTTLANQASSGWTFYGLNHLLCQMAEERCEVPFRIEIDWQGPPAEGTMNVHWKATGYANAYDAEGSDIEVLLVRPREP</sequence>